<dbReference type="EMBL" id="JBCGDP010000027">
    <property type="protein sequence ID" value="MEM0578541.1"/>
    <property type="molecule type" value="Genomic_DNA"/>
</dbReference>
<gene>
    <name evidence="1" type="ORF">WFZ86_18705</name>
</gene>
<protein>
    <submittedName>
        <fullName evidence="1">Uncharacterized protein</fullName>
    </submittedName>
</protein>
<reference evidence="1 2" key="1">
    <citation type="submission" date="2024-03" db="EMBL/GenBank/DDBJ databases">
        <title>Two novel species of the genus Flavobacterium exhibiting potentially degradation of complex polysaccharides.</title>
        <authorList>
            <person name="Lian X."/>
        </authorList>
    </citation>
    <scope>NUCLEOTIDE SEQUENCE [LARGE SCALE GENOMIC DNA]</scope>
    <source>
        <strain evidence="1 2">N6</strain>
    </source>
</reference>
<proteinExistence type="predicted"/>
<evidence type="ECO:0000313" key="2">
    <source>
        <dbReference type="Proteomes" id="UP001468798"/>
    </source>
</evidence>
<keyword evidence="2" id="KW-1185">Reference proteome</keyword>
<dbReference type="Proteomes" id="UP001468798">
    <property type="component" value="Unassembled WGS sequence"/>
</dbReference>
<accession>A0ABU9NWB0</accession>
<evidence type="ECO:0000313" key="1">
    <source>
        <dbReference type="EMBL" id="MEM0578541.1"/>
    </source>
</evidence>
<name>A0ABU9NWB0_9FLAO</name>
<sequence length="31" mass="3447">MNVLFTVDSVPAILTITSDPFSVFYPNTLPF</sequence>
<organism evidence="1 2">
    <name type="scientific">Flavobacterium polysaccharolyticum</name>
    <dbReference type="NCBI Taxonomy" id="3133148"/>
    <lineage>
        <taxon>Bacteria</taxon>
        <taxon>Pseudomonadati</taxon>
        <taxon>Bacteroidota</taxon>
        <taxon>Flavobacteriia</taxon>
        <taxon>Flavobacteriales</taxon>
        <taxon>Flavobacteriaceae</taxon>
        <taxon>Flavobacterium</taxon>
    </lineage>
</organism>
<comment type="caution">
    <text evidence="1">The sequence shown here is derived from an EMBL/GenBank/DDBJ whole genome shotgun (WGS) entry which is preliminary data.</text>
</comment>
<dbReference type="RefSeq" id="WP_342693352.1">
    <property type="nucleotide sequence ID" value="NZ_JBCGDP010000027.1"/>
</dbReference>